<reference evidence="7 8" key="1">
    <citation type="submission" date="2016-07" db="EMBL/GenBank/DDBJ databases">
        <title>Genome analysis of Flavihumibacter stibioxidans YS-17.</title>
        <authorList>
            <person name="Shi K."/>
            <person name="Han Y."/>
            <person name="Wang G."/>
        </authorList>
    </citation>
    <scope>NUCLEOTIDE SEQUENCE [LARGE SCALE GENOMIC DNA]</scope>
    <source>
        <strain evidence="7 8">YS-17</strain>
    </source>
</reference>
<organism evidence="7 8">
    <name type="scientific">Flavihumibacter stibioxidans</name>
    <dbReference type="NCBI Taxonomy" id="1834163"/>
    <lineage>
        <taxon>Bacteria</taxon>
        <taxon>Pseudomonadati</taxon>
        <taxon>Bacteroidota</taxon>
        <taxon>Chitinophagia</taxon>
        <taxon>Chitinophagales</taxon>
        <taxon>Chitinophagaceae</taxon>
        <taxon>Flavihumibacter</taxon>
    </lineage>
</organism>
<keyword evidence="5 6" id="KW-0456">Lyase</keyword>
<dbReference type="Gene3D" id="3.90.1150.10">
    <property type="entry name" value="Aspartate Aminotransferase, domain 1"/>
    <property type="match status" value="1"/>
</dbReference>
<evidence type="ECO:0000256" key="4">
    <source>
        <dbReference type="ARBA" id="ARBA00022898"/>
    </source>
</evidence>
<dbReference type="PANTHER" id="PTHR11999:SF70">
    <property type="entry name" value="MIP05841P"/>
    <property type="match status" value="1"/>
</dbReference>
<sequence length="476" mass="52752">MLSEDLADIKNILHAAEQLSERYLSSLNERPTAVAAPSVDWPNLPERGMGALSTQELFERIFLPNIVASSGPRYWGFVTGGSTPASIMGDWLTSVFDQNTQNTTGAGDCSALLEIQTVKLLLELFGLPDEFMGGCVTGATMSNFSGMAVARQWYGHQKGIDIAREGIQEKIPVYTATAHSSTIKAMSMLGMGSSNLTLVPCLPGREAMDMEALKSLLPADKNKPFIIVASGGTVNSVDFDDLSVLEAIRAEYNCWIHVDAAFGGFAACSDQFRHLLKGWEHADSITIDFHKWLNVPYDNAMIFTRKEHAALQMQTFQNSSAPYLGNPWEQFNYLNYGPENSRRFRALPVWFTLMAYGRKGYQQLVENNIRLANLFAGKLVATGYFQLAAPVRLNTVCFRIHPDHANHLQTTTLLKKLNEEGKLFMTPTVYNGEPCIRAALVNYRTTDTDIEIALNAVLDAVKQIFPSNLIKEFKAL</sequence>
<evidence type="ECO:0000256" key="1">
    <source>
        <dbReference type="ARBA" id="ARBA00001933"/>
    </source>
</evidence>
<dbReference type="Gene3D" id="3.40.640.10">
    <property type="entry name" value="Type I PLP-dependent aspartate aminotransferase-like (Major domain)"/>
    <property type="match status" value="1"/>
</dbReference>
<dbReference type="EMBL" id="MBUA01000027">
    <property type="protein sequence ID" value="MBC6492309.1"/>
    <property type="molecule type" value="Genomic_DNA"/>
</dbReference>
<keyword evidence="8" id="KW-1185">Reference proteome</keyword>
<dbReference type="RefSeq" id="WP_187257615.1">
    <property type="nucleotide sequence ID" value="NZ_JBHULF010000006.1"/>
</dbReference>
<dbReference type="InterPro" id="IPR002129">
    <property type="entry name" value="PyrdxlP-dep_de-COase"/>
</dbReference>
<comment type="similarity">
    <text evidence="2 6">Belongs to the group II decarboxylase family.</text>
</comment>
<keyword evidence="3" id="KW-0210">Decarboxylase</keyword>
<dbReference type="InterPro" id="IPR015422">
    <property type="entry name" value="PyrdxlP-dep_Trfase_small"/>
</dbReference>
<dbReference type="Pfam" id="PF00282">
    <property type="entry name" value="Pyridoxal_deC"/>
    <property type="match status" value="1"/>
</dbReference>
<proteinExistence type="inferred from homology"/>
<dbReference type="Proteomes" id="UP000765802">
    <property type="component" value="Unassembled WGS sequence"/>
</dbReference>
<comment type="cofactor">
    <cofactor evidence="1 6">
        <name>pyridoxal 5'-phosphate</name>
        <dbReference type="ChEBI" id="CHEBI:597326"/>
    </cofactor>
</comment>
<name>A0ABR7MCS9_9BACT</name>
<evidence type="ECO:0000313" key="7">
    <source>
        <dbReference type="EMBL" id="MBC6492309.1"/>
    </source>
</evidence>
<accession>A0ABR7MCS9</accession>
<evidence type="ECO:0000256" key="6">
    <source>
        <dbReference type="RuleBase" id="RU000382"/>
    </source>
</evidence>
<dbReference type="InterPro" id="IPR015424">
    <property type="entry name" value="PyrdxlP-dep_Trfase"/>
</dbReference>
<dbReference type="PANTHER" id="PTHR11999">
    <property type="entry name" value="GROUP II PYRIDOXAL-5-PHOSPHATE DECARBOXYLASE"/>
    <property type="match status" value="1"/>
</dbReference>
<dbReference type="InterPro" id="IPR015421">
    <property type="entry name" value="PyrdxlP-dep_Trfase_major"/>
</dbReference>
<evidence type="ECO:0000256" key="3">
    <source>
        <dbReference type="ARBA" id="ARBA00022793"/>
    </source>
</evidence>
<gene>
    <name evidence="7" type="ORF">BC349_14705</name>
</gene>
<evidence type="ECO:0000256" key="5">
    <source>
        <dbReference type="ARBA" id="ARBA00023239"/>
    </source>
</evidence>
<dbReference type="SUPFAM" id="SSF53383">
    <property type="entry name" value="PLP-dependent transferases"/>
    <property type="match status" value="1"/>
</dbReference>
<evidence type="ECO:0000256" key="2">
    <source>
        <dbReference type="ARBA" id="ARBA00009533"/>
    </source>
</evidence>
<dbReference type="PRINTS" id="PR00800">
    <property type="entry name" value="YHDCRBOXLASE"/>
</dbReference>
<dbReference type="InterPro" id="IPR010977">
    <property type="entry name" value="Aromatic_deC"/>
</dbReference>
<evidence type="ECO:0000313" key="8">
    <source>
        <dbReference type="Proteomes" id="UP000765802"/>
    </source>
</evidence>
<comment type="caution">
    <text evidence="7">The sequence shown here is derived from an EMBL/GenBank/DDBJ whole genome shotgun (WGS) entry which is preliminary data.</text>
</comment>
<keyword evidence="4 6" id="KW-0663">Pyridoxal phosphate</keyword>
<protein>
    <submittedName>
        <fullName evidence="7">Amino acid decarboxylase</fullName>
    </submittedName>
</protein>